<comment type="caution">
    <text evidence="1">The sequence shown here is derived from an EMBL/GenBank/DDBJ whole genome shotgun (WGS) entry which is preliminary data.</text>
</comment>
<gene>
    <name evidence="1" type="ORF">Zmor_007970</name>
</gene>
<accession>A0AA38MQB1</accession>
<evidence type="ECO:0000313" key="2">
    <source>
        <dbReference type="Proteomes" id="UP001168821"/>
    </source>
</evidence>
<dbReference type="Proteomes" id="UP001168821">
    <property type="component" value="Unassembled WGS sequence"/>
</dbReference>
<sequence>MVNLRKKTIKQLKLELNDFKFVPMFSSALGPQTSRSALDPDSGFVWSVTASFAPIRRVQGANGALGNVRDSDDLFLAVVWETDGGNASFSWGKTEAFSRFRVDDL</sequence>
<protein>
    <submittedName>
        <fullName evidence="1">Uncharacterized protein</fullName>
    </submittedName>
</protein>
<name>A0AA38MQB1_9CUCU</name>
<reference evidence="1" key="1">
    <citation type="journal article" date="2023" name="G3 (Bethesda)">
        <title>Whole genome assemblies of Zophobas morio and Tenebrio molitor.</title>
        <authorList>
            <person name="Kaur S."/>
            <person name="Stinson S.A."/>
            <person name="diCenzo G.C."/>
        </authorList>
    </citation>
    <scope>NUCLEOTIDE SEQUENCE</scope>
    <source>
        <strain evidence="1">QUZm001</strain>
    </source>
</reference>
<keyword evidence="2" id="KW-1185">Reference proteome</keyword>
<proteinExistence type="predicted"/>
<dbReference type="AlphaFoldDB" id="A0AA38MQB1"/>
<evidence type="ECO:0000313" key="1">
    <source>
        <dbReference type="EMBL" id="KAJ3663743.1"/>
    </source>
</evidence>
<dbReference type="EMBL" id="JALNTZ010000002">
    <property type="protein sequence ID" value="KAJ3663743.1"/>
    <property type="molecule type" value="Genomic_DNA"/>
</dbReference>
<organism evidence="1 2">
    <name type="scientific">Zophobas morio</name>
    <dbReference type="NCBI Taxonomy" id="2755281"/>
    <lineage>
        <taxon>Eukaryota</taxon>
        <taxon>Metazoa</taxon>
        <taxon>Ecdysozoa</taxon>
        <taxon>Arthropoda</taxon>
        <taxon>Hexapoda</taxon>
        <taxon>Insecta</taxon>
        <taxon>Pterygota</taxon>
        <taxon>Neoptera</taxon>
        <taxon>Endopterygota</taxon>
        <taxon>Coleoptera</taxon>
        <taxon>Polyphaga</taxon>
        <taxon>Cucujiformia</taxon>
        <taxon>Tenebrionidae</taxon>
        <taxon>Zophobas</taxon>
    </lineage>
</organism>